<evidence type="ECO:0000256" key="1">
    <source>
        <dbReference type="ARBA" id="ARBA00022722"/>
    </source>
</evidence>
<dbReference type="InterPro" id="IPR016071">
    <property type="entry name" value="Staphylococal_nuclease_OB-fold"/>
</dbReference>
<sequence length="149" mass="16676">MLIAAFLATVIGISDGDTLTVLNEDKQQVKIRLAEIDAPENGQPFGAKSKQSLSDLCFGKQAKVTPRAKDQLGRTVARVSCDGVDANLEQVSRGMAWVYRKYAKDHNLFIFEHEAKRQQRGLWADKSPTPPWQWKKSARYAGACLIHYV</sequence>
<dbReference type="PANTHER" id="PTHR12302">
    <property type="entry name" value="EBNA2 BINDING PROTEIN P100"/>
    <property type="match status" value="1"/>
</dbReference>
<keyword evidence="3" id="KW-0378">Hydrolase</keyword>
<dbReference type="InterPro" id="IPR002071">
    <property type="entry name" value="Thermonucl_AS"/>
</dbReference>
<dbReference type="EMBL" id="FNKY01000001">
    <property type="protein sequence ID" value="SDQ33027.1"/>
    <property type="molecule type" value="Genomic_DNA"/>
</dbReference>
<proteinExistence type="predicted"/>
<feature type="domain" description="TNase-like" evidence="4">
    <location>
        <begin position="4"/>
        <end position="125"/>
    </location>
</feature>
<keyword evidence="2" id="KW-0255">Endonuclease</keyword>
<dbReference type="InterPro" id="IPR035437">
    <property type="entry name" value="SNase_OB-fold_sf"/>
</dbReference>
<dbReference type="PROSITE" id="PS01123">
    <property type="entry name" value="TNASE_1"/>
    <property type="match status" value="1"/>
</dbReference>
<gene>
    <name evidence="5" type="ORF">SAMN05216402_0407</name>
</gene>
<protein>
    <submittedName>
        <fullName evidence="5">Micrococcal nuclease</fullName>
    </submittedName>
</protein>
<dbReference type="PROSITE" id="PS50830">
    <property type="entry name" value="TNASE_3"/>
    <property type="match status" value="1"/>
</dbReference>
<comment type="caution">
    <text evidence="5">The sequence shown here is derived from an EMBL/GenBank/DDBJ whole genome shotgun (WGS) entry which is preliminary data.</text>
</comment>
<evidence type="ECO:0000313" key="5">
    <source>
        <dbReference type="EMBL" id="SDQ33027.1"/>
    </source>
</evidence>
<reference evidence="5 6" key="1">
    <citation type="submission" date="2016-10" db="EMBL/GenBank/DDBJ databases">
        <authorList>
            <person name="Varghese N."/>
            <person name="Submissions S."/>
        </authorList>
    </citation>
    <scope>NUCLEOTIDE SEQUENCE [LARGE SCALE GENOMIC DNA]</scope>
    <source>
        <strain evidence="5 6">Nl1</strain>
    </source>
</reference>
<name>A0ABY0T6F3_9PROT</name>
<keyword evidence="6" id="KW-1185">Reference proteome</keyword>
<evidence type="ECO:0000259" key="4">
    <source>
        <dbReference type="PROSITE" id="PS50830"/>
    </source>
</evidence>
<dbReference type="RefSeq" id="WP_074630565.1">
    <property type="nucleotide sequence ID" value="NZ_FNKY01000001.1"/>
</dbReference>
<evidence type="ECO:0000256" key="3">
    <source>
        <dbReference type="ARBA" id="ARBA00022801"/>
    </source>
</evidence>
<keyword evidence="1" id="KW-0540">Nuclease</keyword>
<dbReference type="Proteomes" id="UP000183471">
    <property type="component" value="Unassembled WGS sequence"/>
</dbReference>
<dbReference type="Pfam" id="PF00565">
    <property type="entry name" value="SNase"/>
    <property type="match status" value="1"/>
</dbReference>
<evidence type="ECO:0000313" key="6">
    <source>
        <dbReference type="Proteomes" id="UP000183471"/>
    </source>
</evidence>
<dbReference type="SMART" id="SM00318">
    <property type="entry name" value="SNc"/>
    <property type="match status" value="1"/>
</dbReference>
<dbReference type="Gene3D" id="2.40.50.90">
    <property type="match status" value="1"/>
</dbReference>
<accession>A0ABY0T6F3</accession>
<organism evidence="5 6">
    <name type="scientific">Nitrosospira multiformis</name>
    <dbReference type="NCBI Taxonomy" id="1231"/>
    <lineage>
        <taxon>Bacteria</taxon>
        <taxon>Pseudomonadati</taxon>
        <taxon>Pseudomonadota</taxon>
        <taxon>Betaproteobacteria</taxon>
        <taxon>Nitrosomonadales</taxon>
        <taxon>Nitrosomonadaceae</taxon>
        <taxon>Nitrosospira</taxon>
    </lineage>
</organism>
<dbReference type="SUPFAM" id="SSF50199">
    <property type="entry name" value="Staphylococcal nuclease"/>
    <property type="match status" value="1"/>
</dbReference>
<dbReference type="PANTHER" id="PTHR12302:SF3">
    <property type="entry name" value="SERINE_THREONINE-PROTEIN KINASE 31"/>
    <property type="match status" value="1"/>
</dbReference>
<evidence type="ECO:0000256" key="2">
    <source>
        <dbReference type="ARBA" id="ARBA00022759"/>
    </source>
</evidence>